<feature type="compositionally biased region" description="Polar residues" evidence="1">
    <location>
        <begin position="169"/>
        <end position="184"/>
    </location>
</feature>
<evidence type="ECO:0000313" key="5">
    <source>
        <dbReference type="Proteomes" id="UP001054252"/>
    </source>
</evidence>
<dbReference type="Proteomes" id="UP001054252">
    <property type="component" value="Unassembled WGS sequence"/>
</dbReference>
<dbReference type="EMBL" id="BPVZ01000024">
    <property type="protein sequence ID" value="GKV05646.1"/>
    <property type="molecule type" value="Genomic_DNA"/>
</dbReference>
<keyword evidence="2" id="KW-1133">Transmembrane helix</keyword>
<name>A0AAV5IUX5_9ROSI</name>
<proteinExistence type="predicted"/>
<gene>
    <name evidence="4" type="ORF">SLEP1_g17633</name>
</gene>
<accession>A0AAV5IUX5</accession>
<feature type="compositionally biased region" description="Low complexity" evidence="1">
    <location>
        <begin position="93"/>
        <end position="102"/>
    </location>
</feature>
<dbReference type="AlphaFoldDB" id="A0AAV5IUX5"/>
<feature type="signal peptide" evidence="3">
    <location>
        <begin position="1"/>
        <end position="24"/>
    </location>
</feature>
<keyword evidence="2" id="KW-0472">Membrane</keyword>
<reference evidence="4 5" key="1">
    <citation type="journal article" date="2021" name="Commun. Biol.">
        <title>The genome of Shorea leprosula (Dipterocarpaceae) highlights the ecological relevance of drought in aseasonal tropical rainforests.</title>
        <authorList>
            <person name="Ng K.K.S."/>
            <person name="Kobayashi M.J."/>
            <person name="Fawcett J.A."/>
            <person name="Hatakeyama M."/>
            <person name="Paape T."/>
            <person name="Ng C.H."/>
            <person name="Ang C.C."/>
            <person name="Tnah L.H."/>
            <person name="Lee C.T."/>
            <person name="Nishiyama T."/>
            <person name="Sese J."/>
            <person name="O'Brien M.J."/>
            <person name="Copetti D."/>
            <person name="Mohd Noor M.I."/>
            <person name="Ong R.C."/>
            <person name="Putra M."/>
            <person name="Sireger I.Z."/>
            <person name="Indrioko S."/>
            <person name="Kosugi Y."/>
            <person name="Izuno A."/>
            <person name="Isagi Y."/>
            <person name="Lee S.L."/>
            <person name="Shimizu K.K."/>
        </authorList>
    </citation>
    <scope>NUCLEOTIDE SEQUENCE [LARGE SCALE GENOMIC DNA]</scope>
    <source>
        <strain evidence="4">214</strain>
    </source>
</reference>
<feature type="chain" id="PRO_5043585262" evidence="3">
    <location>
        <begin position="25"/>
        <end position="389"/>
    </location>
</feature>
<feature type="transmembrane region" description="Helical" evidence="2">
    <location>
        <begin position="350"/>
        <end position="369"/>
    </location>
</feature>
<feature type="compositionally biased region" description="Polar residues" evidence="1">
    <location>
        <begin position="211"/>
        <end position="237"/>
    </location>
</feature>
<comment type="caution">
    <text evidence="4">The sequence shown here is derived from an EMBL/GenBank/DDBJ whole genome shotgun (WGS) entry which is preliminary data.</text>
</comment>
<keyword evidence="3" id="KW-0732">Signal</keyword>
<organism evidence="4 5">
    <name type="scientific">Rubroshorea leprosula</name>
    <dbReference type="NCBI Taxonomy" id="152421"/>
    <lineage>
        <taxon>Eukaryota</taxon>
        <taxon>Viridiplantae</taxon>
        <taxon>Streptophyta</taxon>
        <taxon>Embryophyta</taxon>
        <taxon>Tracheophyta</taxon>
        <taxon>Spermatophyta</taxon>
        <taxon>Magnoliopsida</taxon>
        <taxon>eudicotyledons</taxon>
        <taxon>Gunneridae</taxon>
        <taxon>Pentapetalae</taxon>
        <taxon>rosids</taxon>
        <taxon>malvids</taxon>
        <taxon>Malvales</taxon>
        <taxon>Dipterocarpaceae</taxon>
        <taxon>Rubroshorea</taxon>
    </lineage>
</organism>
<feature type="region of interest" description="Disordered" evidence="1">
    <location>
        <begin position="148"/>
        <end position="272"/>
    </location>
</feature>
<evidence type="ECO:0000256" key="1">
    <source>
        <dbReference type="SAM" id="MobiDB-lite"/>
    </source>
</evidence>
<sequence length="389" mass="41092">MLPQLFKTCYVLVVLLLLANSGMSARPTSELPSAPITSAVSESMFLPDTQITESEPGALSPTYSSLPPAADVLETKYNETLSQDNPSPPLASPPYASDVSQSVDASVLDTRNDENLSQVIISVPPPSSPSTVQDSPAVEPKNIEDLFQENTSLPPSPSYTDVPALDTTDGGSFSQENSSVSSPSLYADGSALSDDVKSPAISPSYPDTPASEATNGESFSDQGNQYGTSIVYSSAPETKTEADISPEYSSSVAAAPPSNAETTQNPENVPEMNDYISTPKSAAPAQVVQLPFPESDAEPTTQMAPSTVNGDGVDLAPISHHTILPFNYRAEDEPVEPYEDEESSWDRMNGALAGVLVGVCVVGVGGFVYKKRKNNLRAQYESLAKKGEL</sequence>
<keyword evidence="5" id="KW-1185">Reference proteome</keyword>
<feature type="compositionally biased region" description="Low complexity" evidence="1">
    <location>
        <begin position="245"/>
        <end position="258"/>
    </location>
</feature>
<protein>
    <submittedName>
        <fullName evidence="4">Uncharacterized protein</fullName>
    </submittedName>
</protein>
<keyword evidence="2" id="KW-0812">Transmembrane</keyword>
<evidence type="ECO:0000256" key="3">
    <source>
        <dbReference type="SAM" id="SignalP"/>
    </source>
</evidence>
<feature type="region of interest" description="Disordered" evidence="1">
    <location>
        <begin position="80"/>
        <end position="102"/>
    </location>
</feature>
<evidence type="ECO:0000256" key="2">
    <source>
        <dbReference type="SAM" id="Phobius"/>
    </source>
</evidence>
<evidence type="ECO:0000313" key="4">
    <source>
        <dbReference type="EMBL" id="GKV05646.1"/>
    </source>
</evidence>